<dbReference type="EMBL" id="CP055901">
    <property type="protein sequence ID" value="QKX60535.1"/>
    <property type="molecule type" value="Genomic_DNA"/>
</dbReference>
<accession>A0A7H8R4L3</accession>
<dbReference type="KEGG" id="trg:TRUGW13939_07680"/>
<organism evidence="1 2">
    <name type="scientific">Talaromyces rugulosus</name>
    <name type="common">Penicillium rugulosum</name>
    <dbReference type="NCBI Taxonomy" id="121627"/>
    <lineage>
        <taxon>Eukaryota</taxon>
        <taxon>Fungi</taxon>
        <taxon>Dikarya</taxon>
        <taxon>Ascomycota</taxon>
        <taxon>Pezizomycotina</taxon>
        <taxon>Eurotiomycetes</taxon>
        <taxon>Eurotiomycetidae</taxon>
        <taxon>Eurotiales</taxon>
        <taxon>Trichocomaceae</taxon>
        <taxon>Talaromyces</taxon>
        <taxon>Talaromyces sect. Islandici</taxon>
    </lineage>
</organism>
<protein>
    <recommendedName>
        <fullName evidence="3">Lipocalin-like domain-containing protein</fullName>
    </recommendedName>
</protein>
<name>A0A7H8R4L3_TALRU</name>
<dbReference type="PANTHER" id="PTHR38115:SF1">
    <property type="entry name" value="LIPOCALIN-LIKE DOMAIN-CONTAINING PROTEIN"/>
    <property type="match status" value="1"/>
</dbReference>
<keyword evidence="2" id="KW-1185">Reference proteome</keyword>
<evidence type="ECO:0000313" key="2">
    <source>
        <dbReference type="Proteomes" id="UP000509510"/>
    </source>
</evidence>
<gene>
    <name evidence="1" type="ORF">TRUGW13939_07680</name>
</gene>
<dbReference type="InterPro" id="IPR053037">
    <property type="entry name" value="Pericyclase_pydY-like"/>
</dbReference>
<evidence type="ECO:0000313" key="1">
    <source>
        <dbReference type="EMBL" id="QKX60535.1"/>
    </source>
</evidence>
<dbReference type="PANTHER" id="PTHR38115">
    <property type="entry name" value="LIPOCALIN-LIKE DOMAIN-CONTAINING PROTEIN"/>
    <property type="match status" value="1"/>
</dbReference>
<proteinExistence type="predicted"/>
<dbReference type="Proteomes" id="UP000509510">
    <property type="component" value="Chromosome IV"/>
</dbReference>
<dbReference type="OrthoDB" id="4217969at2759"/>
<reference evidence="2" key="1">
    <citation type="submission" date="2020-06" db="EMBL/GenBank/DDBJ databases">
        <title>A chromosome-scale genome assembly of Talaromyces rugulosus W13939.</title>
        <authorList>
            <person name="Wang B."/>
            <person name="Guo L."/>
            <person name="Ye K."/>
            <person name="Wang L."/>
        </authorList>
    </citation>
    <scope>NUCLEOTIDE SEQUENCE [LARGE SCALE GENOMIC DNA]</scope>
    <source>
        <strain evidence="2">W13939</strain>
    </source>
</reference>
<dbReference type="AlphaFoldDB" id="A0A7H8R4L3"/>
<dbReference type="GeneID" id="55995170"/>
<sequence>MAAPPDASIKTLSGTWVLDKKLSDDPDAAFKLQGLGWLTRKAISVATINTEFTQFTETDINTSTPIVHLTAHQSAAGGAGGTTETRVLDWVDRPHTDRIFGNAVVRSRFVDGVDDGNGNIRPDLDLQTVGSDGSFLKETLSAGGEKVDEDLSSLFIQDYIVSSDGGWTAEQIWAFEFIDGERFLTRRALLSNGSKSMPTRVIYRFVKR</sequence>
<dbReference type="RefSeq" id="XP_035346711.1">
    <property type="nucleotide sequence ID" value="XM_035490818.1"/>
</dbReference>
<evidence type="ECO:0008006" key="3">
    <source>
        <dbReference type="Google" id="ProtNLM"/>
    </source>
</evidence>